<keyword evidence="2" id="KW-1185">Reference proteome</keyword>
<evidence type="ECO:0000313" key="1">
    <source>
        <dbReference type="EMBL" id="GJS65322.1"/>
    </source>
</evidence>
<dbReference type="EMBL" id="BQNB010009569">
    <property type="protein sequence ID" value="GJS65322.1"/>
    <property type="molecule type" value="Genomic_DNA"/>
</dbReference>
<gene>
    <name evidence="1" type="ORF">Tco_0679886</name>
</gene>
<evidence type="ECO:0000313" key="2">
    <source>
        <dbReference type="Proteomes" id="UP001151760"/>
    </source>
</evidence>
<protein>
    <submittedName>
        <fullName evidence="1">Uncharacterized protein</fullName>
    </submittedName>
</protein>
<accession>A0ABQ4XKJ5</accession>
<reference evidence="1" key="1">
    <citation type="journal article" date="2022" name="Int. J. Mol. Sci.">
        <title>Draft Genome of Tanacetum Coccineum: Genomic Comparison of Closely Related Tanacetum-Family Plants.</title>
        <authorList>
            <person name="Yamashiro T."/>
            <person name="Shiraishi A."/>
            <person name="Nakayama K."/>
            <person name="Satake H."/>
        </authorList>
    </citation>
    <scope>NUCLEOTIDE SEQUENCE</scope>
</reference>
<sequence length="131" mass="14723">MMTILNEFRFISYMLHYARCVLHGNFVQLRCFGILNAHFVASLYLSHLALHLVLAGSAEELWCDTAAVLECSDENFHSALDGPGVMASVLSTYTTRPRVMASILFTYTTCLKILQHILRLLALSLKKTSQI</sequence>
<organism evidence="1 2">
    <name type="scientific">Tanacetum coccineum</name>
    <dbReference type="NCBI Taxonomy" id="301880"/>
    <lineage>
        <taxon>Eukaryota</taxon>
        <taxon>Viridiplantae</taxon>
        <taxon>Streptophyta</taxon>
        <taxon>Embryophyta</taxon>
        <taxon>Tracheophyta</taxon>
        <taxon>Spermatophyta</taxon>
        <taxon>Magnoliopsida</taxon>
        <taxon>eudicotyledons</taxon>
        <taxon>Gunneridae</taxon>
        <taxon>Pentapetalae</taxon>
        <taxon>asterids</taxon>
        <taxon>campanulids</taxon>
        <taxon>Asterales</taxon>
        <taxon>Asteraceae</taxon>
        <taxon>Asteroideae</taxon>
        <taxon>Anthemideae</taxon>
        <taxon>Anthemidinae</taxon>
        <taxon>Tanacetum</taxon>
    </lineage>
</organism>
<proteinExistence type="predicted"/>
<comment type="caution">
    <text evidence="1">The sequence shown here is derived from an EMBL/GenBank/DDBJ whole genome shotgun (WGS) entry which is preliminary data.</text>
</comment>
<dbReference type="Proteomes" id="UP001151760">
    <property type="component" value="Unassembled WGS sequence"/>
</dbReference>
<reference evidence="1" key="2">
    <citation type="submission" date="2022-01" db="EMBL/GenBank/DDBJ databases">
        <authorList>
            <person name="Yamashiro T."/>
            <person name="Shiraishi A."/>
            <person name="Satake H."/>
            <person name="Nakayama K."/>
        </authorList>
    </citation>
    <scope>NUCLEOTIDE SEQUENCE</scope>
</reference>
<name>A0ABQ4XKJ5_9ASTR</name>